<keyword evidence="2" id="KW-1185">Reference proteome</keyword>
<comment type="caution">
    <text evidence="1">The sequence shown here is derived from an EMBL/GenBank/DDBJ whole genome shotgun (WGS) entry which is preliminary data.</text>
</comment>
<gene>
    <name evidence="1" type="ORF">ACFOUT_13145</name>
</gene>
<evidence type="ECO:0000313" key="1">
    <source>
        <dbReference type="EMBL" id="MFC4096828.1"/>
    </source>
</evidence>
<evidence type="ECO:0008006" key="3">
    <source>
        <dbReference type="Google" id="ProtNLM"/>
    </source>
</evidence>
<dbReference type="EMBL" id="JBHSAW010000010">
    <property type="protein sequence ID" value="MFC4096828.1"/>
    <property type="molecule type" value="Genomic_DNA"/>
</dbReference>
<name>A0ABV8JSC5_9FLAO</name>
<organism evidence="1 2">
    <name type="scientific">Euzebyella saccharophila</name>
    <dbReference type="NCBI Taxonomy" id="679664"/>
    <lineage>
        <taxon>Bacteria</taxon>
        <taxon>Pseudomonadati</taxon>
        <taxon>Bacteroidota</taxon>
        <taxon>Flavobacteriia</taxon>
        <taxon>Flavobacteriales</taxon>
        <taxon>Flavobacteriaceae</taxon>
        <taxon>Euzebyella</taxon>
    </lineage>
</organism>
<evidence type="ECO:0000313" key="2">
    <source>
        <dbReference type="Proteomes" id="UP001595814"/>
    </source>
</evidence>
<protein>
    <recommendedName>
        <fullName evidence="3">Adhesin domain-containing protein</fullName>
    </recommendedName>
</protein>
<sequence length="362" mass="41320">MATRYREIWVFVAIFGIMGITFAQQKVTKKLEKTYSFTNSGALNIENKYGDIKVYGWEKEELFISMDITVENKKKEEAREMLKRIKPVLRNSENYVSVSYQVLEKDTGFFNQLFEKANPFDMDKSTIKIDFKVYLPTKAELDISNKFGDVFVESWKGVLKAKVEHGDMWLNDDLNKADLSIQYGEIKARNINYGNFELTNGSLDMEDSKSLHVKSNGSEIDVQKITSMELHSNKDEVVISEVGSLYGTLKFTNLQLTRLRTYADLNMRVADLRVDEVIAPETQINVDQESSEVNINVNNFSHSFKAVLEEGLVRLPKSFENVSSNMLDKGKKLREISASYGSNIQGEINITGKKGLVLIKEF</sequence>
<dbReference type="Proteomes" id="UP001595814">
    <property type="component" value="Unassembled WGS sequence"/>
</dbReference>
<accession>A0ABV8JSC5</accession>
<proteinExistence type="predicted"/>
<reference evidence="2" key="1">
    <citation type="journal article" date="2019" name="Int. J. Syst. Evol. Microbiol.">
        <title>The Global Catalogue of Microorganisms (GCM) 10K type strain sequencing project: providing services to taxonomists for standard genome sequencing and annotation.</title>
        <authorList>
            <consortium name="The Broad Institute Genomics Platform"/>
            <consortium name="The Broad Institute Genome Sequencing Center for Infectious Disease"/>
            <person name="Wu L."/>
            <person name="Ma J."/>
        </authorList>
    </citation>
    <scope>NUCLEOTIDE SEQUENCE [LARGE SCALE GENOMIC DNA]</scope>
    <source>
        <strain evidence="2">CECT 7477</strain>
    </source>
</reference>
<dbReference type="RefSeq" id="WP_192461568.1">
    <property type="nucleotide sequence ID" value="NZ_JACYFJ010000002.1"/>
</dbReference>